<dbReference type="InterPro" id="IPR021109">
    <property type="entry name" value="Peptidase_aspartic_dom_sf"/>
</dbReference>
<dbReference type="PROSITE" id="PS50175">
    <property type="entry name" value="ASP_PROT_RETROV"/>
    <property type="match status" value="1"/>
</dbReference>
<dbReference type="EMBL" id="CH476732">
    <property type="protein sequence ID" value="EIE75602.1"/>
    <property type="molecule type" value="Genomic_DNA"/>
</dbReference>
<dbReference type="SUPFAM" id="SSF56672">
    <property type="entry name" value="DNA/RNA polymerases"/>
    <property type="match status" value="1"/>
</dbReference>
<name>I1BHC2_RHIO9</name>
<dbReference type="Pfam" id="PF17917">
    <property type="entry name" value="RT_RNaseH"/>
    <property type="match status" value="1"/>
</dbReference>
<keyword evidence="8" id="KW-0695">RNA-directed DNA polymerase</keyword>
<dbReference type="Gene3D" id="2.40.70.10">
    <property type="entry name" value="Acid Proteases"/>
    <property type="match status" value="1"/>
</dbReference>
<dbReference type="AlphaFoldDB" id="I1BHC2"/>
<evidence type="ECO:0000256" key="7">
    <source>
        <dbReference type="ARBA" id="ARBA00022801"/>
    </source>
</evidence>
<dbReference type="EC" id="2.7.7.49" evidence="1"/>
<dbReference type="Gene3D" id="1.10.340.70">
    <property type="match status" value="1"/>
</dbReference>
<dbReference type="Pfam" id="PF00078">
    <property type="entry name" value="RVT_1"/>
    <property type="match status" value="1"/>
</dbReference>
<keyword evidence="4" id="KW-0540">Nuclease</keyword>
<evidence type="ECO:0000313" key="12">
    <source>
        <dbReference type="EMBL" id="EIE75602.1"/>
    </source>
</evidence>
<keyword evidence="6" id="KW-0255">Endonuclease</keyword>
<feature type="compositionally biased region" description="Basic and acidic residues" evidence="9">
    <location>
        <begin position="1"/>
        <end position="22"/>
    </location>
</feature>
<feature type="region of interest" description="Disordered" evidence="9">
    <location>
        <begin position="789"/>
        <end position="841"/>
    </location>
</feature>
<evidence type="ECO:0000256" key="3">
    <source>
        <dbReference type="ARBA" id="ARBA00022695"/>
    </source>
</evidence>
<dbReference type="CDD" id="cd09274">
    <property type="entry name" value="RNase_HI_RT_Ty3"/>
    <property type="match status" value="1"/>
</dbReference>
<keyword evidence="2" id="KW-0808">Transferase</keyword>
<feature type="region of interest" description="Disordered" evidence="9">
    <location>
        <begin position="1"/>
        <end position="28"/>
    </location>
</feature>
<keyword evidence="5" id="KW-0645">Protease</keyword>
<dbReference type="GO" id="GO:0003964">
    <property type="term" value="F:RNA-directed DNA polymerase activity"/>
    <property type="evidence" value="ECO:0007669"/>
    <property type="project" value="UniProtKB-KW"/>
</dbReference>
<dbReference type="InterPro" id="IPR041373">
    <property type="entry name" value="RT_RNaseH"/>
</dbReference>
<evidence type="ECO:0000256" key="9">
    <source>
        <dbReference type="SAM" id="MobiDB-lite"/>
    </source>
</evidence>
<dbReference type="OMA" id="YPLRNHR"/>
<dbReference type="eggNOG" id="KOG0017">
    <property type="taxonomic scope" value="Eukaryota"/>
</dbReference>
<keyword evidence="13" id="KW-1185">Reference proteome</keyword>
<feature type="domain" description="Reverse transcriptase" evidence="11">
    <location>
        <begin position="291"/>
        <end position="475"/>
    </location>
</feature>
<keyword evidence="3" id="KW-0548">Nucleotidyltransferase</keyword>
<feature type="compositionally biased region" description="Acidic residues" evidence="9">
    <location>
        <begin position="797"/>
        <end position="807"/>
    </location>
</feature>
<reference evidence="12 13" key="1">
    <citation type="journal article" date="2009" name="PLoS Genet.">
        <title>Genomic analysis of the basal lineage fungus Rhizopus oryzae reveals a whole-genome duplication.</title>
        <authorList>
            <person name="Ma L.-J."/>
            <person name="Ibrahim A.S."/>
            <person name="Skory C."/>
            <person name="Grabherr M.G."/>
            <person name="Burger G."/>
            <person name="Butler M."/>
            <person name="Elias M."/>
            <person name="Idnurm A."/>
            <person name="Lang B.F."/>
            <person name="Sone T."/>
            <person name="Abe A."/>
            <person name="Calvo S.E."/>
            <person name="Corrochano L.M."/>
            <person name="Engels R."/>
            <person name="Fu J."/>
            <person name="Hansberg W."/>
            <person name="Kim J.-M."/>
            <person name="Kodira C.D."/>
            <person name="Koehrsen M.J."/>
            <person name="Liu B."/>
            <person name="Miranda-Saavedra D."/>
            <person name="O'Leary S."/>
            <person name="Ortiz-Castellanos L."/>
            <person name="Poulter R."/>
            <person name="Rodriguez-Romero J."/>
            <person name="Ruiz-Herrera J."/>
            <person name="Shen Y.-Q."/>
            <person name="Zeng Q."/>
            <person name="Galagan J."/>
            <person name="Birren B.W."/>
            <person name="Cuomo C.A."/>
            <person name="Wickes B.L."/>
        </authorList>
    </citation>
    <scope>NUCLEOTIDE SEQUENCE [LARGE SCALE GENOMIC DNA]</scope>
    <source>
        <strain evidence="13">RA 99-880 / ATCC MYA-4621 / FGSC 9543 / NRRL 43880</strain>
    </source>
</reference>
<organism evidence="12 13">
    <name type="scientific">Rhizopus delemar (strain RA 99-880 / ATCC MYA-4621 / FGSC 9543 / NRRL 43880)</name>
    <name type="common">Mucormycosis agent</name>
    <name type="synonym">Rhizopus arrhizus var. delemar</name>
    <dbReference type="NCBI Taxonomy" id="246409"/>
    <lineage>
        <taxon>Eukaryota</taxon>
        <taxon>Fungi</taxon>
        <taxon>Fungi incertae sedis</taxon>
        <taxon>Mucoromycota</taxon>
        <taxon>Mucoromycotina</taxon>
        <taxon>Mucoromycetes</taxon>
        <taxon>Mucorales</taxon>
        <taxon>Mucorineae</taxon>
        <taxon>Rhizopodaceae</taxon>
        <taxon>Rhizopus</taxon>
    </lineage>
</organism>
<dbReference type="GO" id="GO:0004519">
    <property type="term" value="F:endonuclease activity"/>
    <property type="evidence" value="ECO:0007669"/>
    <property type="project" value="UniProtKB-KW"/>
</dbReference>
<dbReference type="InterPro" id="IPR001969">
    <property type="entry name" value="Aspartic_peptidase_AS"/>
</dbReference>
<dbReference type="PANTHER" id="PTHR37984">
    <property type="entry name" value="PROTEIN CBG26694"/>
    <property type="match status" value="1"/>
</dbReference>
<dbReference type="GeneID" id="93607278"/>
<dbReference type="SUPFAM" id="SSF50630">
    <property type="entry name" value="Acid proteases"/>
    <property type="match status" value="1"/>
</dbReference>
<evidence type="ECO:0000256" key="6">
    <source>
        <dbReference type="ARBA" id="ARBA00022759"/>
    </source>
</evidence>
<keyword evidence="7" id="KW-0378">Hydrolase</keyword>
<dbReference type="OrthoDB" id="10267344at2759"/>
<dbReference type="InterPro" id="IPR043128">
    <property type="entry name" value="Rev_trsase/Diguanyl_cyclase"/>
</dbReference>
<dbReference type="Gene3D" id="3.10.20.370">
    <property type="match status" value="1"/>
</dbReference>
<evidence type="ECO:0000259" key="10">
    <source>
        <dbReference type="PROSITE" id="PS50175"/>
    </source>
</evidence>
<dbReference type="Gene3D" id="3.30.70.270">
    <property type="match status" value="1"/>
</dbReference>
<evidence type="ECO:0000256" key="4">
    <source>
        <dbReference type="ARBA" id="ARBA00022722"/>
    </source>
</evidence>
<protein>
    <recommendedName>
        <fullName evidence="1">RNA-directed DNA polymerase</fullName>
        <ecNumber evidence="1">2.7.7.49</ecNumber>
    </recommendedName>
</protein>
<accession>I1BHC2</accession>
<dbReference type="Pfam" id="PF13650">
    <property type="entry name" value="Asp_protease_2"/>
    <property type="match status" value="1"/>
</dbReference>
<dbReference type="CDD" id="cd00303">
    <property type="entry name" value="retropepsin_like"/>
    <property type="match status" value="1"/>
</dbReference>
<dbReference type="GO" id="GO:0004190">
    <property type="term" value="F:aspartic-type endopeptidase activity"/>
    <property type="evidence" value="ECO:0007669"/>
    <property type="project" value="UniProtKB-KW"/>
</dbReference>
<dbReference type="PANTHER" id="PTHR37984:SF5">
    <property type="entry name" value="PROTEIN NYNRIN-LIKE"/>
    <property type="match status" value="1"/>
</dbReference>
<gene>
    <name evidence="12" type="ORF">RO3G_00306</name>
</gene>
<evidence type="ECO:0000256" key="8">
    <source>
        <dbReference type="ARBA" id="ARBA00022918"/>
    </source>
</evidence>
<dbReference type="InterPro" id="IPR050951">
    <property type="entry name" value="Retrovirus_Pol_polyprotein"/>
</dbReference>
<dbReference type="Proteomes" id="UP000009138">
    <property type="component" value="Unassembled WGS sequence"/>
</dbReference>
<dbReference type="Gene3D" id="3.10.10.10">
    <property type="entry name" value="HIV Type 1 Reverse Transcriptase, subunit A, domain 1"/>
    <property type="match status" value="1"/>
</dbReference>
<dbReference type="InterPro" id="IPR001995">
    <property type="entry name" value="Peptidase_A2_cat"/>
</dbReference>
<dbReference type="PROSITE" id="PS50878">
    <property type="entry name" value="RT_POL"/>
    <property type="match status" value="1"/>
</dbReference>
<dbReference type="PROSITE" id="PS00141">
    <property type="entry name" value="ASP_PROTEASE"/>
    <property type="match status" value="1"/>
</dbReference>
<sequence>MEKRRDHYLNKDTGFRARKDAPKNYTGNFSQRRRSYEEKIHNANDSRITVHNIEKVEKQTTTEPEIMQTHPADEVMNDLLNDDEIISPFQKALKQIREKKKHKQALVDTGADVSFISKNAVNKLKLRIIPVHGSLLLADKEKTVKRLGVTDKLNAGYKGQTVAHEFEVLNMHDKVDAIFGRDILPRLGIHLVGVAINWDDNKVKFDDSIEDSEYIPNVSNAGTPEEHEALLQALQSHIDKNQRIDVHSLCNLPEAVVKLDTPHGKHAHVRQYPIANKMMPIFDEAVKTWLENGVIVRAPPSPWNSPITFAPKKDANGNPTDYRPCIDPRKINALLESDNYPLPLIDDIFHDLAGSTIFTSLDLKSAFHRLPIRKSDQVKTTFTHRNKQYMFRSAPFGLKHVSSHFMRIMNLILSDLSNVHVYVDDIVIGTPGDSMENHYQAVSAVIDRLTQHNMILNPQKCHFGKRSVHLLGFCISEKGKSLDPHDIDWTPELQVHFQSIKDISCSNVVLSPYDPTKSLYVATDASNTGVGAVLFQKFDEKQSDGLTVTTIKYLGFMARSLSQSERNYSVTRRELLAIVFTLKKFHKFLYGHHFTLYSDHRALTYLFTSDELNPMMVGWMDTLLSYDFDIVHIPGVQNVLPDALSRLFPPEKELAGSDSNNSTVKHQNLAYKPNLKKEHELKMKKENRKLFYVQSPTKFSDKDYITPPYEDRQEILDGVHKFGHFGADHIVKSIHNQNLHWPNLLADAVNYQWINETLATDIIKDRVPQPLKKRKTEDSPSIIDIFSRFRPAPANQDSDDMELEIGEEFAPGAFDSDSENENDTQIKDSTEHSKTSIHSSQ</sequence>
<dbReference type="GO" id="GO:0006508">
    <property type="term" value="P:proteolysis"/>
    <property type="evidence" value="ECO:0007669"/>
    <property type="project" value="InterPro"/>
</dbReference>
<dbReference type="STRING" id="246409.I1BHC2"/>
<evidence type="ECO:0000256" key="2">
    <source>
        <dbReference type="ARBA" id="ARBA00022679"/>
    </source>
</evidence>
<proteinExistence type="predicted"/>
<evidence type="ECO:0000256" key="1">
    <source>
        <dbReference type="ARBA" id="ARBA00012493"/>
    </source>
</evidence>
<dbReference type="FunFam" id="3.10.20.370:FF:000001">
    <property type="entry name" value="Retrovirus-related Pol polyprotein from transposon 17.6-like protein"/>
    <property type="match status" value="1"/>
</dbReference>
<dbReference type="VEuPathDB" id="FungiDB:RO3G_00306"/>
<evidence type="ECO:0000259" key="11">
    <source>
        <dbReference type="PROSITE" id="PS50878"/>
    </source>
</evidence>
<dbReference type="InterPro" id="IPR000477">
    <property type="entry name" value="RT_dom"/>
</dbReference>
<keyword evidence="5" id="KW-0064">Aspartyl protease</keyword>
<dbReference type="InParanoid" id="I1BHC2"/>
<evidence type="ECO:0000313" key="13">
    <source>
        <dbReference type="Proteomes" id="UP000009138"/>
    </source>
</evidence>
<evidence type="ECO:0000256" key="5">
    <source>
        <dbReference type="ARBA" id="ARBA00022750"/>
    </source>
</evidence>
<dbReference type="RefSeq" id="XP_067510998.1">
    <property type="nucleotide sequence ID" value="XM_067654897.1"/>
</dbReference>
<feature type="compositionally biased region" description="Basic and acidic residues" evidence="9">
    <location>
        <begin position="824"/>
        <end position="834"/>
    </location>
</feature>
<dbReference type="CDD" id="cd01647">
    <property type="entry name" value="RT_LTR"/>
    <property type="match status" value="1"/>
</dbReference>
<dbReference type="InterPro" id="IPR043502">
    <property type="entry name" value="DNA/RNA_pol_sf"/>
</dbReference>
<feature type="domain" description="Peptidase A2" evidence="10">
    <location>
        <begin position="103"/>
        <end position="119"/>
    </location>
</feature>